<proteinExistence type="predicted"/>
<dbReference type="Gene3D" id="1.10.10.60">
    <property type="entry name" value="Homeodomain-like"/>
    <property type="match status" value="1"/>
</dbReference>
<keyword evidence="6" id="KW-1185">Reference proteome</keyword>
<dbReference type="InterPro" id="IPR020449">
    <property type="entry name" value="Tscrpt_reg_AraC-type_HTH"/>
</dbReference>
<reference evidence="5 6" key="1">
    <citation type="submission" date="2018-12" db="EMBL/GenBank/DDBJ databases">
        <authorList>
            <consortium name="Pathogen Informatics"/>
        </authorList>
    </citation>
    <scope>NUCLEOTIDE SEQUENCE [LARGE SCALE GENOMIC DNA]</scope>
    <source>
        <strain evidence="5 6">NCTC10485</strain>
    </source>
</reference>
<dbReference type="RefSeq" id="WP_126336598.1">
    <property type="nucleotide sequence ID" value="NZ_AP022604.1"/>
</dbReference>
<dbReference type="SUPFAM" id="SSF46689">
    <property type="entry name" value="Homeodomain-like"/>
    <property type="match status" value="2"/>
</dbReference>
<dbReference type="EMBL" id="LR134355">
    <property type="protein sequence ID" value="VEG44391.1"/>
    <property type="molecule type" value="Genomic_DNA"/>
</dbReference>
<sequence>MRLSLGSAKTGINVRFITHALAGPTTWSVFGPEHEVRVWRRGTANSKEVVFDRGPNGRVDPGASNVWVIPAESRSAAEAREAFCEFAVLTLPPALIGATTLRPVAGRRDPLLLSMIERVAGTAGRTDVVSRLLRETLTDALRLHILDLYGEEPVRRQTSRVLDLAAQQRLLDYLRDGLDHEIDLRTLAGIAGMPVAGFRRAFAHTFNTTPYQYVLDLRIEKAKTMLSTTTLTITEIGAAAGFSSPSHFATTFKQRVGVTPTAYRNELRFPTR</sequence>
<dbReference type="InterPro" id="IPR018062">
    <property type="entry name" value="HTH_AraC-typ_CS"/>
</dbReference>
<dbReference type="PANTHER" id="PTHR46796">
    <property type="entry name" value="HTH-TYPE TRANSCRIPTIONAL ACTIVATOR RHAS-RELATED"/>
    <property type="match status" value="1"/>
</dbReference>
<dbReference type="Proteomes" id="UP000282551">
    <property type="component" value="Chromosome"/>
</dbReference>
<dbReference type="InterPro" id="IPR050204">
    <property type="entry name" value="AraC_XylS_family_regulators"/>
</dbReference>
<evidence type="ECO:0000313" key="5">
    <source>
        <dbReference type="EMBL" id="VEG44391.1"/>
    </source>
</evidence>
<keyword evidence="3" id="KW-0804">Transcription</keyword>
<evidence type="ECO:0000256" key="2">
    <source>
        <dbReference type="ARBA" id="ARBA00023125"/>
    </source>
</evidence>
<dbReference type="PROSITE" id="PS01124">
    <property type="entry name" value="HTH_ARAC_FAMILY_2"/>
    <property type="match status" value="1"/>
</dbReference>
<accession>A0A448HWT4</accession>
<dbReference type="GO" id="GO:0003700">
    <property type="term" value="F:DNA-binding transcription factor activity"/>
    <property type="evidence" value="ECO:0007669"/>
    <property type="project" value="InterPro"/>
</dbReference>
<protein>
    <submittedName>
        <fullName evidence="5">Putative transcriptional regulator, AraC family</fullName>
    </submittedName>
</protein>
<gene>
    <name evidence="5" type="primary">chbR</name>
    <name evidence="5" type="ORF">NCTC10485_00148</name>
</gene>
<feature type="domain" description="HTH araC/xylS-type" evidence="4">
    <location>
        <begin position="168"/>
        <end position="266"/>
    </location>
</feature>
<dbReference type="OrthoDB" id="110167at2"/>
<dbReference type="PANTHER" id="PTHR46796:SF6">
    <property type="entry name" value="ARAC SUBFAMILY"/>
    <property type="match status" value="1"/>
</dbReference>
<dbReference type="SMART" id="SM00342">
    <property type="entry name" value="HTH_ARAC"/>
    <property type="match status" value="1"/>
</dbReference>
<dbReference type="PROSITE" id="PS00041">
    <property type="entry name" value="HTH_ARAC_FAMILY_1"/>
    <property type="match status" value="1"/>
</dbReference>
<dbReference type="PRINTS" id="PR00032">
    <property type="entry name" value="HTHARAC"/>
</dbReference>
<keyword evidence="1" id="KW-0805">Transcription regulation</keyword>
<evidence type="ECO:0000313" key="6">
    <source>
        <dbReference type="Proteomes" id="UP000282551"/>
    </source>
</evidence>
<dbReference type="Pfam" id="PF12833">
    <property type="entry name" value="HTH_18"/>
    <property type="match status" value="1"/>
</dbReference>
<dbReference type="InterPro" id="IPR009057">
    <property type="entry name" value="Homeodomain-like_sf"/>
</dbReference>
<evidence type="ECO:0000256" key="1">
    <source>
        <dbReference type="ARBA" id="ARBA00023015"/>
    </source>
</evidence>
<organism evidence="5 6">
    <name type="scientific">Mycolicibacterium chitae</name>
    <name type="common">Mycobacterium chitae</name>
    <dbReference type="NCBI Taxonomy" id="1792"/>
    <lineage>
        <taxon>Bacteria</taxon>
        <taxon>Bacillati</taxon>
        <taxon>Actinomycetota</taxon>
        <taxon>Actinomycetes</taxon>
        <taxon>Mycobacteriales</taxon>
        <taxon>Mycobacteriaceae</taxon>
        <taxon>Mycolicibacterium</taxon>
    </lineage>
</organism>
<keyword evidence="2" id="KW-0238">DNA-binding</keyword>
<name>A0A448HWT4_MYCCI</name>
<dbReference type="AlphaFoldDB" id="A0A448HWT4"/>
<dbReference type="InterPro" id="IPR018060">
    <property type="entry name" value="HTH_AraC"/>
</dbReference>
<evidence type="ECO:0000259" key="4">
    <source>
        <dbReference type="PROSITE" id="PS01124"/>
    </source>
</evidence>
<evidence type="ECO:0000256" key="3">
    <source>
        <dbReference type="ARBA" id="ARBA00023163"/>
    </source>
</evidence>
<dbReference type="GO" id="GO:0043565">
    <property type="term" value="F:sequence-specific DNA binding"/>
    <property type="evidence" value="ECO:0007669"/>
    <property type="project" value="InterPro"/>
</dbReference>